<protein>
    <submittedName>
        <fullName evidence="1">Uncharacterized protein</fullName>
    </submittedName>
</protein>
<organism evidence="1">
    <name type="scientific">Oryza brachyantha</name>
    <name type="common">malo sina</name>
    <dbReference type="NCBI Taxonomy" id="4533"/>
    <lineage>
        <taxon>Eukaryota</taxon>
        <taxon>Viridiplantae</taxon>
        <taxon>Streptophyta</taxon>
        <taxon>Embryophyta</taxon>
        <taxon>Tracheophyta</taxon>
        <taxon>Spermatophyta</taxon>
        <taxon>Magnoliopsida</taxon>
        <taxon>Liliopsida</taxon>
        <taxon>Poales</taxon>
        <taxon>Poaceae</taxon>
        <taxon>BOP clade</taxon>
        <taxon>Oryzoideae</taxon>
        <taxon>Oryzeae</taxon>
        <taxon>Oryzinae</taxon>
        <taxon>Oryza</taxon>
    </lineage>
</organism>
<sequence length="75" mass="8322">MGVNMLQASMRMSYLSSLFIGHGLLLYYKGTPQRPLFSPPAIVQVIIFLATAAKPCRWSTQRHVTHVRSCLSVGS</sequence>
<evidence type="ECO:0000313" key="2">
    <source>
        <dbReference type="Proteomes" id="UP000006038"/>
    </source>
</evidence>
<dbReference type="AlphaFoldDB" id="J3NBM9"/>
<keyword evidence="2" id="KW-1185">Reference proteome</keyword>
<reference evidence="1" key="2">
    <citation type="submission" date="2013-04" db="UniProtKB">
        <authorList>
            <consortium name="EnsemblPlants"/>
        </authorList>
    </citation>
    <scope>IDENTIFICATION</scope>
</reference>
<dbReference type="Gramene" id="OB12G13870.1">
    <property type="protein sequence ID" value="OB12G13870.1"/>
    <property type="gene ID" value="OB12G13870"/>
</dbReference>
<dbReference type="Proteomes" id="UP000006038">
    <property type="component" value="Chromosome 12"/>
</dbReference>
<dbReference type="HOGENOM" id="CLU_2675030_0_0_1"/>
<reference evidence="1" key="1">
    <citation type="journal article" date="2013" name="Nat. Commun.">
        <title>Whole-genome sequencing of Oryza brachyantha reveals mechanisms underlying Oryza genome evolution.</title>
        <authorList>
            <person name="Chen J."/>
            <person name="Huang Q."/>
            <person name="Gao D."/>
            <person name="Wang J."/>
            <person name="Lang Y."/>
            <person name="Liu T."/>
            <person name="Li B."/>
            <person name="Bai Z."/>
            <person name="Luis Goicoechea J."/>
            <person name="Liang C."/>
            <person name="Chen C."/>
            <person name="Zhang W."/>
            <person name="Sun S."/>
            <person name="Liao Y."/>
            <person name="Zhang X."/>
            <person name="Yang L."/>
            <person name="Song C."/>
            <person name="Wang M."/>
            <person name="Shi J."/>
            <person name="Liu G."/>
            <person name="Liu J."/>
            <person name="Zhou H."/>
            <person name="Zhou W."/>
            <person name="Yu Q."/>
            <person name="An N."/>
            <person name="Chen Y."/>
            <person name="Cai Q."/>
            <person name="Wang B."/>
            <person name="Liu B."/>
            <person name="Min J."/>
            <person name="Huang Y."/>
            <person name="Wu H."/>
            <person name="Li Z."/>
            <person name="Zhang Y."/>
            <person name="Yin Y."/>
            <person name="Song W."/>
            <person name="Jiang J."/>
            <person name="Jackson S.A."/>
            <person name="Wing R.A."/>
            <person name="Wang J."/>
            <person name="Chen M."/>
        </authorList>
    </citation>
    <scope>NUCLEOTIDE SEQUENCE [LARGE SCALE GENOMIC DNA]</scope>
    <source>
        <strain evidence="1">cv. IRGC 101232</strain>
    </source>
</reference>
<evidence type="ECO:0000313" key="1">
    <source>
        <dbReference type="EnsemblPlants" id="OB12G13870.1"/>
    </source>
</evidence>
<proteinExistence type="predicted"/>
<name>J3NBM9_ORYBR</name>
<accession>J3NBM9</accession>
<dbReference type="EnsemblPlants" id="OB12G13870.1">
    <property type="protein sequence ID" value="OB12G13870.1"/>
    <property type="gene ID" value="OB12G13870"/>
</dbReference>